<dbReference type="EMBL" id="BJYZ01000020">
    <property type="protein sequence ID" value="GEO40270.1"/>
    <property type="molecule type" value="Genomic_DNA"/>
</dbReference>
<keyword evidence="1" id="KW-0732">Signal</keyword>
<reference evidence="2 3" key="1">
    <citation type="submission" date="2019-07" db="EMBL/GenBank/DDBJ databases">
        <title>Whole genome shotgun sequence of Skermanella aerolata NBRC 106429.</title>
        <authorList>
            <person name="Hosoyama A."/>
            <person name="Uohara A."/>
            <person name="Ohji S."/>
            <person name="Ichikawa N."/>
        </authorList>
    </citation>
    <scope>NUCLEOTIDE SEQUENCE [LARGE SCALE GENOMIC DNA]</scope>
    <source>
        <strain evidence="2 3">NBRC 106429</strain>
    </source>
</reference>
<dbReference type="Proteomes" id="UP000321523">
    <property type="component" value="Unassembled WGS sequence"/>
</dbReference>
<dbReference type="AlphaFoldDB" id="A0A512DVJ5"/>
<evidence type="ECO:0000256" key="1">
    <source>
        <dbReference type="SAM" id="SignalP"/>
    </source>
</evidence>
<evidence type="ECO:0000313" key="2">
    <source>
        <dbReference type="EMBL" id="GEO40270.1"/>
    </source>
</evidence>
<evidence type="ECO:0008006" key="4">
    <source>
        <dbReference type="Google" id="ProtNLM"/>
    </source>
</evidence>
<sequence>MSHRPGLLPSTVALALAISAGSAAAQTQPTTMTDKDAQPITVQGEIASIESNHITVKTSKGETKLMLGPDAKILSLAPSNAEAVASEAFIGAAGSAEKEETIKATVVVIYPKSSSASKESEDYLTWDLKPDSKMRNGTVRSIENGPDGRIVGLSYPQGGSTVVIPPGAAVMAATPADQKMLKKGAHIFVPSAEKADDGSLTADMVAVGADGFDPPL</sequence>
<comment type="caution">
    <text evidence="2">The sequence shown here is derived from an EMBL/GenBank/DDBJ whole genome shotgun (WGS) entry which is preliminary data.</text>
</comment>
<feature type="signal peptide" evidence="1">
    <location>
        <begin position="1"/>
        <end position="25"/>
    </location>
</feature>
<proteinExistence type="predicted"/>
<feature type="chain" id="PRO_5022213459" description="DUF5666 domain-containing protein" evidence="1">
    <location>
        <begin position="26"/>
        <end position="216"/>
    </location>
</feature>
<dbReference type="RefSeq" id="WP_044429527.1">
    <property type="nucleotide sequence ID" value="NZ_BJYZ01000020.1"/>
</dbReference>
<accession>A0A512DVJ5</accession>
<gene>
    <name evidence="2" type="ORF">SAE02_44180</name>
</gene>
<protein>
    <recommendedName>
        <fullName evidence="4">DUF5666 domain-containing protein</fullName>
    </recommendedName>
</protein>
<evidence type="ECO:0000313" key="3">
    <source>
        <dbReference type="Proteomes" id="UP000321523"/>
    </source>
</evidence>
<name>A0A512DVJ5_9PROT</name>
<dbReference type="OrthoDB" id="7358354at2"/>
<keyword evidence="3" id="KW-1185">Reference proteome</keyword>
<organism evidence="2 3">
    <name type="scientific">Skermanella aerolata</name>
    <dbReference type="NCBI Taxonomy" id="393310"/>
    <lineage>
        <taxon>Bacteria</taxon>
        <taxon>Pseudomonadati</taxon>
        <taxon>Pseudomonadota</taxon>
        <taxon>Alphaproteobacteria</taxon>
        <taxon>Rhodospirillales</taxon>
        <taxon>Azospirillaceae</taxon>
        <taxon>Skermanella</taxon>
    </lineage>
</organism>